<dbReference type="Pfam" id="PF01569">
    <property type="entry name" value="PAP2"/>
    <property type="match status" value="1"/>
</dbReference>
<dbReference type="InterPro" id="IPR036938">
    <property type="entry name" value="PAP2/HPO_sf"/>
</dbReference>
<dbReference type="KEGG" id="iho:Igni_1273"/>
<dbReference type="InterPro" id="IPR000326">
    <property type="entry name" value="PAP2/HPO"/>
</dbReference>
<dbReference type="AlphaFoldDB" id="A8ABZ7"/>
<organism evidence="3 4">
    <name type="scientific">Ignicoccus hospitalis (strain KIN4/I / DSM 18386 / JCM 14125)</name>
    <dbReference type="NCBI Taxonomy" id="453591"/>
    <lineage>
        <taxon>Archaea</taxon>
        <taxon>Thermoproteota</taxon>
        <taxon>Thermoprotei</taxon>
        <taxon>Desulfurococcales</taxon>
        <taxon>Desulfurococcaceae</taxon>
        <taxon>Ignicoccus</taxon>
    </lineage>
</organism>
<keyword evidence="4" id="KW-1185">Reference proteome</keyword>
<proteinExistence type="predicted"/>
<name>A8ABZ7_IGNH4</name>
<dbReference type="SMART" id="SM00014">
    <property type="entry name" value="acidPPc"/>
    <property type="match status" value="1"/>
</dbReference>
<evidence type="ECO:0000259" key="2">
    <source>
        <dbReference type="SMART" id="SM00014"/>
    </source>
</evidence>
<sequence length="158" mass="17641">MVSLAPFSTSVPCFKLPGLESVAFWISTTMNFFPFLLYTAILAYVRKDYKIVLEGLALNAFVLVLKYSFHTPRPEGSGHLTPGYPSGHTARAFWLALELEGVWRYPMLTYAALVAWSRVQLCAHYPLDVVGGALSALAFRDLWEVLLERVGALRGQRA</sequence>
<protein>
    <submittedName>
        <fullName evidence="3">Phosphoesterase, PA-phosphatase related</fullName>
    </submittedName>
</protein>
<dbReference type="Proteomes" id="UP000000262">
    <property type="component" value="Chromosome"/>
</dbReference>
<gene>
    <name evidence="3" type="ordered locus">Igni_1273</name>
</gene>
<dbReference type="HOGENOM" id="CLU_1665488_0_0_2"/>
<dbReference type="CDD" id="cd01610">
    <property type="entry name" value="PAP2_like"/>
    <property type="match status" value="1"/>
</dbReference>
<evidence type="ECO:0000256" key="1">
    <source>
        <dbReference type="SAM" id="Phobius"/>
    </source>
</evidence>
<keyword evidence="1" id="KW-0472">Membrane</keyword>
<dbReference type="STRING" id="453591.Igni_1273"/>
<accession>A8ABZ7</accession>
<feature type="domain" description="Phosphatidic acid phosphatase type 2/haloperoxidase" evidence="2">
    <location>
        <begin position="49"/>
        <end position="144"/>
    </location>
</feature>
<dbReference type="PhylomeDB" id="A8ABZ7"/>
<evidence type="ECO:0000313" key="4">
    <source>
        <dbReference type="Proteomes" id="UP000000262"/>
    </source>
</evidence>
<keyword evidence="1" id="KW-0812">Transmembrane</keyword>
<dbReference type="Gene3D" id="1.20.144.10">
    <property type="entry name" value="Phosphatidic acid phosphatase type 2/haloperoxidase"/>
    <property type="match status" value="1"/>
</dbReference>
<dbReference type="EMBL" id="CP000816">
    <property type="protein sequence ID" value="ABU82449.1"/>
    <property type="molecule type" value="Genomic_DNA"/>
</dbReference>
<reference evidence="3 4" key="1">
    <citation type="journal article" date="2008" name="Genome Biol.">
        <title>A genomic analysis of the archaeal system Ignicoccus hospitalis-Nanoarchaeum equitans.</title>
        <authorList>
            <person name="Podar M."/>
            <person name="Anderson I."/>
            <person name="Makarova K.S."/>
            <person name="Elkins J.G."/>
            <person name="Ivanova N."/>
            <person name="Wall M.A."/>
            <person name="Lykidis A."/>
            <person name="Mavromatis K."/>
            <person name="Sun H."/>
            <person name="Hudson M.E."/>
            <person name="Chen W."/>
            <person name="Deciu C."/>
            <person name="Hutchison D."/>
            <person name="Eads J.R."/>
            <person name="Anderson A."/>
            <person name="Fernandes F."/>
            <person name="Szeto E."/>
            <person name="Lapidus A."/>
            <person name="Kyrpides N.C."/>
            <person name="Saier M.H.Jr."/>
            <person name="Richardson P.M."/>
            <person name="Rachel R."/>
            <person name="Huber H."/>
            <person name="Eisen J.A."/>
            <person name="Koonin E.V."/>
            <person name="Keller M."/>
            <person name="Stetter K.O."/>
        </authorList>
    </citation>
    <scope>NUCLEOTIDE SEQUENCE [LARGE SCALE GENOMIC DNA]</scope>
    <source>
        <strain evidence="4">KIN4/I / DSM 18386 / JCM 14125</strain>
    </source>
</reference>
<keyword evidence="1" id="KW-1133">Transmembrane helix</keyword>
<feature type="transmembrane region" description="Helical" evidence="1">
    <location>
        <begin position="22"/>
        <end position="44"/>
    </location>
</feature>
<dbReference type="eggNOG" id="arCOG03056">
    <property type="taxonomic scope" value="Archaea"/>
</dbReference>
<dbReference type="SUPFAM" id="SSF48317">
    <property type="entry name" value="Acid phosphatase/Vanadium-dependent haloperoxidase"/>
    <property type="match status" value="1"/>
</dbReference>
<evidence type="ECO:0000313" key="3">
    <source>
        <dbReference type="EMBL" id="ABU82449.1"/>
    </source>
</evidence>